<dbReference type="EMBL" id="JAVHJM010000011">
    <property type="protein sequence ID" value="KAK6502397.1"/>
    <property type="molecule type" value="Genomic_DNA"/>
</dbReference>
<dbReference type="AlphaFoldDB" id="A0AAN8N4T6"/>
<sequence length="432" mass="48031">MEQSLQAPDPCPPTLETMPAEIRNQIYGYLLDSKVCDKSLDANGTNKPQFHPNILRVNKKTYKEAHGILYGSSGPIVTVAFYMDAIEATLEQGLVSFHSSRYTRSIAGRQLHIIVKPTFVASSQREPFVFVLAGMENIKSFYRFLKFLNWGRNDGRGIGYEFKFEPYHHVLEAAPPTSDETPEVHRELVDLFSGLRASFQTCTSQGLADSNLESLFLGKLNDRIIWLQGEILELWMSCFKIYQKACQFCSEGLFDAAVNYYSYIIASYTNCIESNPLLQSPDASLDSSLVGRLIALITASQANRSMVYILGSFSDKHKGMMKKKVSLEALGKILEGNEAMVAGFGGAVSLLMVPRVVNVAVWQTIAVLRMICGDTAENISTAWGFAAGLLDEDDDNNREKLETLRDHALATGSPHLRLATRLEVDDPSPFQI</sequence>
<evidence type="ECO:0000313" key="2">
    <source>
        <dbReference type="Proteomes" id="UP001307849"/>
    </source>
</evidence>
<dbReference type="Proteomes" id="UP001307849">
    <property type="component" value="Unassembled WGS sequence"/>
</dbReference>
<organism evidence="1 2">
    <name type="scientific">Arthrobotrys conoides</name>
    <dbReference type="NCBI Taxonomy" id="74498"/>
    <lineage>
        <taxon>Eukaryota</taxon>
        <taxon>Fungi</taxon>
        <taxon>Dikarya</taxon>
        <taxon>Ascomycota</taxon>
        <taxon>Pezizomycotina</taxon>
        <taxon>Orbiliomycetes</taxon>
        <taxon>Orbiliales</taxon>
        <taxon>Orbiliaceae</taxon>
        <taxon>Arthrobotrys</taxon>
    </lineage>
</organism>
<keyword evidence="2" id="KW-1185">Reference proteome</keyword>
<gene>
    <name evidence="1" type="ORF">TWF506_002977</name>
</gene>
<comment type="caution">
    <text evidence="1">The sequence shown here is derived from an EMBL/GenBank/DDBJ whole genome shotgun (WGS) entry which is preliminary data.</text>
</comment>
<accession>A0AAN8N4T6</accession>
<name>A0AAN8N4T6_9PEZI</name>
<proteinExistence type="predicted"/>
<protein>
    <submittedName>
        <fullName evidence="1">Uncharacterized protein</fullName>
    </submittedName>
</protein>
<reference evidence="1 2" key="1">
    <citation type="submission" date="2019-10" db="EMBL/GenBank/DDBJ databases">
        <authorList>
            <person name="Palmer J.M."/>
        </authorList>
    </citation>
    <scope>NUCLEOTIDE SEQUENCE [LARGE SCALE GENOMIC DNA]</scope>
    <source>
        <strain evidence="1 2">TWF506</strain>
    </source>
</reference>
<evidence type="ECO:0000313" key="1">
    <source>
        <dbReference type="EMBL" id="KAK6502397.1"/>
    </source>
</evidence>